<reference evidence="3" key="1">
    <citation type="journal article" date="2015" name="Genome Announc.">
        <title>Draft genome sequence of Talaromyces cellulolyticus strain Y-94, a source of lignocellulosic biomass-degrading enzymes.</title>
        <authorList>
            <person name="Fujii T."/>
            <person name="Koike H."/>
            <person name="Sawayama S."/>
            <person name="Yano S."/>
            <person name="Inoue H."/>
        </authorList>
    </citation>
    <scope>NUCLEOTIDE SEQUENCE [LARGE SCALE GENOMIC DNA]</scope>
    <source>
        <strain evidence="3">Y-94</strain>
    </source>
</reference>
<proteinExistence type="predicted"/>
<evidence type="ECO:0000313" key="2">
    <source>
        <dbReference type="EMBL" id="GAM36464.1"/>
    </source>
</evidence>
<protein>
    <submittedName>
        <fullName evidence="2">Uncharacterized protein</fullName>
    </submittedName>
</protein>
<dbReference type="Proteomes" id="UP000053095">
    <property type="component" value="Unassembled WGS sequence"/>
</dbReference>
<evidence type="ECO:0000313" key="3">
    <source>
        <dbReference type="Proteomes" id="UP000053095"/>
    </source>
</evidence>
<sequence length="221" mass="26270">MSAMPRSFVEFSPDEVEAEENYAEQNKLDWEPEVEMYARDFYRDVRAPRPYEPLEIFSTVKLDEERYRCIFEVRLWEVRGSNRSLLNWDMPGQVEVTYIPDGIEWRKKPINLRLEARDGAESVGIFIDDWGDVEEDLEWERYLLILIKFDEGTIRYYHPHNPYETVVVGDVIKRHYEIYSSPQASRGCEFEDFGYICSEPPSPENQEQSSLSEWDESSMSY</sequence>
<keyword evidence="3" id="KW-1185">Reference proteome</keyword>
<gene>
    <name evidence="2" type="ORF">TCE0_018f05580</name>
</gene>
<dbReference type="AlphaFoldDB" id="A0A510NWV5"/>
<feature type="compositionally biased region" description="Low complexity" evidence="1">
    <location>
        <begin position="207"/>
        <end position="221"/>
    </location>
</feature>
<feature type="region of interest" description="Disordered" evidence="1">
    <location>
        <begin position="197"/>
        <end position="221"/>
    </location>
</feature>
<name>A0A510NWV5_TALPI</name>
<accession>A0A510NWV5</accession>
<organism evidence="2 3">
    <name type="scientific">Talaromyces pinophilus</name>
    <name type="common">Penicillium pinophilum</name>
    <dbReference type="NCBI Taxonomy" id="128442"/>
    <lineage>
        <taxon>Eukaryota</taxon>
        <taxon>Fungi</taxon>
        <taxon>Dikarya</taxon>
        <taxon>Ascomycota</taxon>
        <taxon>Pezizomycotina</taxon>
        <taxon>Eurotiomycetes</taxon>
        <taxon>Eurotiomycetidae</taxon>
        <taxon>Eurotiales</taxon>
        <taxon>Trichocomaceae</taxon>
        <taxon>Talaromyces</taxon>
        <taxon>Talaromyces sect. Talaromyces</taxon>
    </lineage>
</organism>
<evidence type="ECO:0000256" key="1">
    <source>
        <dbReference type="SAM" id="MobiDB-lite"/>
    </source>
</evidence>
<dbReference type="EMBL" id="DF933814">
    <property type="protein sequence ID" value="GAM36464.1"/>
    <property type="molecule type" value="Genomic_DNA"/>
</dbReference>